<dbReference type="InterPro" id="IPR027417">
    <property type="entry name" value="P-loop_NTPase"/>
</dbReference>
<accession>A0ABS4ZEM6</accession>
<dbReference type="Gene3D" id="3.40.50.300">
    <property type="entry name" value="P-loop containing nucleotide triphosphate hydrolases"/>
    <property type="match status" value="1"/>
</dbReference>
<dbReference type="SUPFAM" id="SSF52540">
    <property type="entry name" value="P-loop containing nucleoside triphosphate hydrolases"/>
    <property type="match status" value="1"/>
</dbReference>
<reference evidence="1 2" key="1">
    <citation type="submission" date="2021-03" db="EMBL/GenBank/DDBJ databases">
        <title>Sequencing the genomes of 1000 actinobacteria strains.</title>
        <authorList>
            <person name="Klenk H.-P."/>
        </authorList>
    </citation>
    <scope>NUCLEOTIDE SEQUENCE [LARGE SCALE GENOMIC DNA]</scope>
    <source>
        <strain evidence="1 2">DSM 24221</strain>
    </source>
</reference>
<protein>
    <submittedName>
        <fullName evidence="1">Cytidylate kinase</fullName>
    </submittedName>
</protein>
<gene>
    <name evidence="1" type="ORF">JOF34_000320</name>
</gene>
<organism evidence="1 2">
    <name type="scientific">Microbacterium amylolyticum</name>
    <dbReference type="NCBI Taxonomy" id="936337"/>
    <lineage>
        <taxon>Bacteria</taxon>
        <taxon>Bacillati</taxon>
        <taxon>Actinomycetota</taxon>
        <taxon>Actinomycetes</taxon>
        <taxon>Micrococcales</taxon>
        <taxon>Microbacteriaceae</taxon>
        <taxon>Microbacterium</taxon>
    </lineage>
</organism>
<proteinExistence type="predicted"/>
<evidence type="ECO:0000313" key="1">
    <source>
        <dbReference type="EMBL" id="MBP2435734.1"/>
    </source>
</evidence>
<keyword evidence="2" id="KW-1185">Reference proteome</keyword>
<comment type="caution">
    <text evidence="1">The sequence shown here is derived from an EMBL/GenBank/DDBJ whole genome shotgun (WGS) entry which is preliminary data.</text>
</comment>
<dbReference type="GO" id="GO:0016301">
    <property type="term" value="F:kinase activity"/>
    <property type="evidence" value="ECO:0007669"/>
    <property type="project" value="UniProtKB-KW"/>
</dbReference>
<evidence type="ECO:0000313" key="2">
    <source>
        <dbReference type="Proteomes" id="UP001519362"/>
    </source>
</evidence>
<name>A0ABS4ZEM6_9MICO</name>
<dbReference type="Proteomes" id="UP001519362">
    <property type="component" value="Unassembled WGS sequence"/>
</dbReference>
<sequence>MLAGRLNARLVSLDEIYPGWDGLSYATEEAARLVRLHAAGERATYRRWDWTRDEWGEEAAVIDETIPLIVEGCGALTAASASAADASIWMDEDPAVRRQRACDRDGDAMRSQWDRWAAQESAHIAAHNPAGLADMRIDPALSSDLAPE</sequence>
<dbReference type="RefSeq" id="WP_241245016.1">
    <property type="nucleotide sequence ID" value="NZ_CP049253.1"/>
</dbReference>
<keyword evidence="1" id="KW-0418">Kinase</keyword>
<keyword evidence="1" id="KW-0808">Transferase</keyword>
<dbReference type="EMBL" id="JAGIOL010000001">
    <property type="protein sequence ID" value="MBP2435734.1"/>
    <property type="molecule type" value="Genomic_DNA"/>
</dbReference>